<accession>A0AAW0BNJ1</accession>
<dbReference type="EMBL" id="JAWWNJ010000029">
    <property type="protein sequence ID" value="KAK7027833.1"/>
    <property type="molecule type" value="Genomic_DNA"/>
</dbReference>
<protein>
    <submittedName>
        <fullName evidence="2">Uncharacterized protein</fullName>
    </submittedName>
</protein>
<evidence type="ECO:0000313" key="3">
    <source>
        <dbReference type="Proteomes" id="UP001362999"/>
    </source>
</evidence>
<dbReference type="AlphaFoldDB" id="A0AAW0BNJ1"/>
<name>A0AAW0BNJ1_9AGAR</name>
<organism evidence="2 3">
    <name type="scientific">Favolaschia claudopus</name>
    <dbReference type="NCBI Taxonomy" id="2862362"/>
    <lineage>
        <taxon>Eukaryota</taxon>
        <taxon>Fungi</taxon>
        <taxon>Dikarya</taxon>
        <taxon>Basidiomycota</taxon>
        <taxon>Agaricomycotina</taxon>
        <taxon>Agaricomycetes</taxon>
        <taxon>Agaricomycetidae</taxon>
        <taxon>Agaricales</taxon>
        <taxon>Marasmiineae</taxon>
        <taxon>Mycenaceae</taxon>
        <taxon>Favolaschia</taxon>
    </lineage>
</organism>
<sequence length="290" mass="32587">MSDKLWHGRTHKRKHDFHARVACDGPTEQYFFREKLVYQRVLQSGPVDLKLRASPRTPDSSVRFTQGKLPYELIAFRTSRNAEETPSKPPSNMFSINSKHPAPKTSVSIFLGVGGNCNEPAVRDLMSYTVGLQDPVPRPEKFSATGGIPSSQTQKAWHRLSDLPWIAVRRSAVEFGLKLKQISARRRSTRNTNLAVGEKHENRGKQPSTPRTGPECDVVRLVPRPAPYRPCLPSLQIVQYSIVIGYGLRPFFLRTSLLSGKHISLSSDTGFKRDGELNIEWISGPNMSIQ</sequence>
<proteinExistence type="predicted"/>
<gene>
    <name evidence="2" type="ORF">R3P38DRAFT_2776937</name>
</gene>
<evidence type="ECO:0000313" key="2">
    <source>
        <dbReference type="EMBL" id="KAK7027833.1"/>
    </source>
</evidence>
<evidence type="ECO:0000256" key="1">
    <source>
        <dbReference type="SAM" id="MobiDB-lite"/>
    </source>
</evidence>
<keyword evidence="3" id="KW-1185">Reference proteome</keyword>
<dbReference type="Proteomes" id="UP001362999">
    <property type="component" value="Unassembled WGS sequence"/>
</dbReference>
<feature type="region of interest" description="Disordered" evidence="1">
    <location>
        <begin position="188"/>
        <end position="215"/>
    </location>
</feature>
<reference evidence="2 3" key="1">
    <citation type="journal article" date="2024" name="J Genomics">
        <title>Draft genome sequencing and assembly of Favolaschia claudopus CIRM-BRFM 2984 isolated from oak limbs.</title>
        <authorList>
            <person name="Navarro D."/>
            <person name="Drula E."/>
            <person name="Chaduli D."/>
            <person name="Cazenave R."/>
            <person name="Ahrendt S."/>
            <person name="Wang J."/>
            <person name="Lipzen A."/>
            <person name="Daum C."/>
            <person name="Barry K."/>
            <person name="Grigoriev I.V."/>
            <person name="Favel A."/>
            <person name="Rosso M.N."/>
            <person name="Martin F."/>
        </authorList>
    </citation>
    <scope>NUCLEOTIDE SEQUENCE [LARGE SCALE GENOMIC DNA]</scope>
    <source>
        <strain evidence="2 3">CIRM-BRFM 2984</strain>
    </source>
</reference>
<comment type="caution">
    <text evidence="2">The sequence shown here is derived from an EMBL/GenBank/DDBJ whole genome shotgun (WGS) entry which is preliminary data.</text>
</comment>